<dbReference type="Proteomes" id="UP000197424">
    <property type="component" value="Chromosome"/>
</dbReference>
<name>A0A248LFJ6_9NEIS</name>
<gene>
    <name evidence="8" type="ORF">LH440_01360</name>
    <name evidence="7" type="ORF">LHGZ1_0696</name>
</gene>
<evidence type="ECO:0000256" key="2">
    <source>
        <dbReference type="ARBA" id="ARBA00022475"/>
    </source>
</evidence>
<keyword evidence="6 8" id="KW-0449">Lipoprotein</keyword>
<keyword evidence="2" id="KW-1003">Cell membrane</keyword>
<dbReference type="Pfam" id="PF08085">
    <property type="entry name" value="Entericidin"/>
    <property type="match status" value="1"/>
</dbReference>
<dbReference type="Proteomes" id="UP001200247">
    <property type="component" value="Unassembled WGS sequence"/>
</dbReference>
<reference evidence="8 10" key="4">
    <citation type="submission" date="2021-10" db="EMBL/GenBank/DDBJ databases">
        <title>Whole-genome sequencing analysis of Laribacter hongkongensis: virulence gene profiles, carbohydrate-active enzyme prediction, and antimicrobial resistance characterization.</title>
        <authorList>
            <person name="Yuan P."/>
            <person name="Zhan Y."/>
            <person name="Chen D."/>
        </authorList>
    </citation>
    <scope>NUCLEOTIDE SEQUENCE [LARGE SCALE GENOMIC DNA]</scope>
    <source>
        <strain evidence="8 10">W67</strain>
    </source>
</reference>
<evidence type="ECO:0000256" key="5">
    <source>
        <dbReference type="ARBA" id="ARBA00023139"/>
    </source>
</evidence>
<keyword evidence="3" id="KW-0732">Signal</keyword>
<evidence type="ECO:0000313" key="10">
    <source>
        <dbReference type="Proteomes" id="UP001200247"/>
    </source>
</evidence>
<keyword evidence="4" id="KW-0472">Membrane</keyword>
<evidence type="ECO:0000256" key="1">
    <source>
        <dbReference type="ARBA" id="ARBA00010296"/>
    </source>
</evidence>
<organism evidence="7 9">
    <name type="scientific">Laribacter hongkongensis</name>
    <dbReference type="NCBI Taxonomy" id="168471"/>
    <lineage>
        <taxon>Bacteria</taxon>
        <taxon>Pseudomonadati</taxon>
        <taxon>Pseudomonadota</taxon>
        <taxon>Betaproteobacteria</taxon>
        <taxon>Neisseriales</taxon>
        <taxon>Aquaspirillaceae</taxon>
        <taxon>Laribacter</taxon>
    </lineage>
</organism>
<proteinExistence type="inferred from homology"/>
<protein>
    <submittedName>
        <fullName evidence="8">Entericidin A/B family lipoprotein</fullName>
    </submittedName>
</protein>
<sequence>MKTLTLTLLLAVATLTGCHTVQGIGRDIRAGGAAIERAAQ</sequence>
<dbReference type="EMBL" id="JAJAXM010000002">
    <property type="protein sequence ID" value="MCG9024566.1"/>
    <property type="molecule type" value="Genomic_DNA"/>
</dbReference>
<evidence type="ECO:0000313" key="8">
    <source>
        <dbReference type="EMBL" id="MCG9024566.1"/>
    </source>
</evidence>
<dbReference type="GO" id="GO:0009636">
    <property type="term" value="P:response to toxic substance"/>
    <property type="evidence" value="ECO:0007669"/>
    <property type="project" value="InterPro"/>
</dbReference>
<evidence type="ECO:0000256" key="3">
    <source>
        <dbReference type="ARBA" id="ARBA00022729"/>
    </source>
</evidence>
<dbReference type="GeneID" id="75109028"/>
<comment type="similarity">
    <text evidence="1">Belongs to the EcnA/EcnB lipoprotein family.</text>
</comment>
<evidence type="ECO:0000256" key="6">
    <source>
        <dbReference type="ARBA" id="ARBA00023288"/>
    </source>
</evidence>
<evidence type="ECO:0000313" key="7">
    <source>
        <dbReference type="EMBL" id="ASJ23527.1"/>
    </source>
</evidence>
<reference evidence="7" key="1">
    <citation type="journal article" date="2017" name="J. Antimicrob. Chemother.">
        <title>Emergence and genomic analysis of MDR Laribacter hongkongensis strain HLGZ1 from Guangzhou, China.</title>
        <authorList>
            <person name="Wu H.K."/>
            <person name="Chen J.H."/>
            <person name="Yang L."/>
            <person name="Li A.R."/>
            <person name="Su D.H."/>
            <person name="Lin Y.P."/>
            <person name="Chen D.Q."/>
        </authorList>
    </citation>
    <scope>NUCLEOTIDE SEQUENCE</scope>
    <source>
        <strain evidence="7">HLGZ1</strain>
    </source>
</reference>
<dbReference type="EMBL" id="CP022115">
    <property type="protein sequence ID" value="ASJ23527.1"/>
    <property type="molecule type" value="Genomic_DNA"/>
</dbReference>
<dbReference type="PROSITE" id="PS51257">
    <property type="entry name" value="PROKAR_LIPOPROTEIN"/>
    <property type="match status" value="1"/>
</dbReference>
<dbReference type="InterPro" id="IPR012556">
    <property type="entry name" value="Entericidin"/>
</dbReference>
<evidence type="ECO:0000256" key="4">
    <source>
        <dbReference type="ARBA" id="ARBA00023136"/>
    </source>
</evidence>
<reference evidence="9" key="2">
    <citation type="submission" date="2017-06" db="EMBL/GenBank/DDBJ databases">
        <title>Whole genome sequence of Laribacter hongkongensis LHGZ1.</title>
        <authorList>
            <person name="Chen D."/>
            <person name="Wu H."/>
            <person name="Chen J."/>
        </authorList>
    </citation>
    <scope>NUCLEOTIDE SEQUENCE [LARGE SCALE GENOMIC DNA]</scope>
    <source>
        <strain evidence="9">LHGZ1</strain>
    </source>
</reference>
<dbReference type="RefSeq" id="WP_012696188.1">
    <property type="nucleotide sequence ID" value="NZ_CP022115.1"/>
</dbReference>
<dbReference type="GO" id="GO:0016020">
    <property type="term" value="C:membrane"/>
    <property type="evidence" value="ECO:0007669"/>
    <property type="project" value="InterPro"/>
</dbReference>
<dbReference type="AlphaFoldDB" id="A0A248LFJ6"/>
<accession>A0A248LFJ6</accession>
<evidence type="ECO:0000313" key="9">
    <source>
        <dbReference type="Proteomes" id="UP000197424"/>
    </source>
</evidence>
<reference evidence="7" key="3">
    <citation type="submission" date="2017-06" db="EMBL/GenBank/DDBJ databases">
        <authorList>
            <person name="Kim H.J."/>
            <person name="Triplett B.A."/>
        </authorList>
    </citation>
    <scope>NUCLEOTIDE SEQUENCE</scope>
    <source>
        <strain evidence="7">HLGZ1</strain>
    </source>
</reference>
<keyword evidence="5" id="KW-0564">Palmitate</keyword>